<dbReference type="EC" id="2.7.13.3" evidence="2"/>
<dbReference type="SMART" id="SM00091">
    <property type="entry name" value="PAS"/>
    <property type="match status" value="1"/>
</dbReference>
<comment type="catalytic activity">
    <reaction evidence="1">
        <text>ATP + protein L-histidine = ADP + protein N-phospho-L-histidine.</text>
        <dbReference type="EC" id="2.7.13.3"/>
    </reaction>
</comment>
<dbReference type="CDD" id="cd00130">
    <property type="entry name" value="PAS"/>
    <property type="match status" value="1"/>
</dbReference>
<evidence type="ECO:0000256" key="2">
    <source>
        <dbReference type="ARBA" id="ARBA00012438"/>
    </source>
</evidence>
<comment type="caution">
    <text evidence="13">The sequence shown here is derived from an EMBL/GenBank/DDBJ whole genome shotgun (WGS) entry which is preliminary data.</text>
</comment>
<dbReference type="SUPFAM" id="SSF55785">
    <property type="entry name" value="PYP-like sensor domain (PAS domain)"/>
    <property type="match status" value="1"/>
</dbReference>
<keyword evidence="5" id="KW-0547">Nucleotide-binding</keyword>
<dbReference type="PANTHER" id="PTHR43065">
    <property type="entry name" value="SENSOR HISTIDINE KINASE"/>
    <property type="match status" value="1"/>
</dbReference>
<feature type="domain" description="PAC" evidence="12">
    <location>
        <begin position="380"/>
        <end position="432"/>
    </location>
</feature>
<dbReference type="Gene3D" id="3.30.450.20">
    <property type="entry name" value="PAS domain"/>
    <property type="match status" value="1"/>
</dbReference>
<dbReference type="InterPro" id="IPR035965">
    <property type="entry name" value="PAS-like_dom_sf"/>
</dbReference>
<keyword evidence="3" id="KW-0597">Phosphoprotein</keyword>
<dbReference type="InterPro" id="IPR036890">
    <property type="entry name" value="HATPase_C_sf"/>
</dbReference>
<dbReference type="Proteomes" id="UP001574673">
    <property type="component" value="Unassembled WGS sequence"/>
</dbReference>
<evidence type="ECO:0000313" key="13">
    <source>
        <dbReference type="EMBL" id="MFA9950397.1"/>
    </source>
</evidence>
<feature type="domain" description="PAS" evidence="11">
    <location>
        <begin position="304"/>
        <end position="365"/>
    </location>
</feature>
<keyword evidence="14" id="KW-1185">Reference proteome</keyword>
<feature type="domain" description="Histidine kinase" evidence="10">
    <location>
        <begin position="452"/>
        <end position="669"/>
    </location>
</feature>
<dbReference type="InterPro" id="IPR003661">
    <property type="entry name" value="HisK_dim/P_dom"/>
</dbReference>
<evidence type="ECO:0000256" key="1">
    <source>
        <dbReference type="ARBA" id="ARBA00000085"/>
    </source>
</evidence>
<evidence type="ECO:0000256" key="9">
    <source>
        <dbReference type="SAM" id="Phobius"/>
    </source>
</evidence>
<keyword evidence="6" id="KW-0418">Kinase</keyword>
<keyword evidence="8" id="KW-0902">Two-component regulatory system</keyword>
<dbReference type="InterPro" id="IPR004358">
    <property type="entry name" value="Sig_transdc_His_kin-like_C"/>
</dbReference>
<dbReference type="PROSITE" id="PS50113">
    <property type="entry name" value="PAC"/>
    <property type="match status" value="1"/>
</dbReference>
<evidence type="ECO:0000256" key="6">
    <source>
        <dbReference type="ARBA" id="ARBA00022777"/>
    </source>
</evidence>
<dbReference type="InterPro" id="IPR000700">
    <property type="entry name" value="PAS-assoc_C"/>
</dbReference>
<dbReference type="PRINTS" id="PR00344">
    <property type="entry name" value="BCTRLSENSOR"/>
</dbReference>
<protein>
    <recommendedName>
        <fullName evidence="2">histidine kinase</fullName>
        <ecNumber evidence="2">2.7.13.3</ecNumber>
    </recommendedName>
</protein>
<evidence type="ECO:0000256" key="8">
    <source>
        <dbReference type="ARBA" id="ARBA00023012"/>
    </source>
</evidence>
<keyword evidence="4" id="KW-0808">Transferase</keyword>
<dbReference type="Gene3D" id="1.10.287.130">
    <property type="match status" value="1"/>
</dbReference>
<dbReference type="SMART" id="SM00387">
    <property type="entry name" value="HATPase_c"/>
    <property type="match status" value="1"/>
</dbReference>
<dbReference type="SUPFAM" id="SSF55874">
    <property type="entry name" value="ATPase domain of HSP90 chaperone/DNA topoisomerase II/histidine kinase"/>
    <property type="match status" value="1"/>
</dbReference>
<keyword evidence="9" id="KW-0472">Membrane</keyword>
<dbReference type="InterPro" id="IPR036097">
    <property type="entry name" value="HisK_dim/P_sf"/>
</dbReference>
<keyword evidence="7 13" id="KW-0067">ATP-binding</keyword>
<dbReference type="InterPro" id="IPR000014">
    <property type="entry name" value="PAS"/>
</dbReference>
<feature type="transmembrane region" description="Helical" evidence="9">
    <location>
        <begin position="26"/>
        <end position="49"/>
    </location>
</feature>
<dbReference type="PANTHER" id="PTHR43065:SF10">
    <property type="entry name" value="PEROXIDE STRESS-ACTIVATED HISTIDINE KINASE MAK3"/>
    <property type="match status" value="1"/>
</dbReference>
<dbReference type="Pfam" id="PF00512">
    <property type="entry name" value="HisKA"/>
    <property type="match status" value="1"/>
</dbReference>
<dbReference type="SUPFAM" id="SSF47384">
    <property type="entry name" value="Homodimeric domain of signal transducing histidine kinase"/>
    <property type="match status" value="1"/>
</dbReference>
<dbReference type="Pfam" id="PF13426">
    <property type="entry name" value="PAS_9"/>
    <property type="match status" value="1"/>
</dbReference>
<reference evidence="14" key="1">
    <citation type="submission" date="2024-06" db="EMBL/GenBank/DDBJ databases">
        <title>Radixoralia hellwigii gen. nov., sp nov., isolated from a root canal in the human oral cavity.</title>
        <authorList>
            <person name="Bartsch S."/>
            <person name="Wittmer A."/>
            <person name="Schulz A.-K."/>
            <person name="Neumann-Schaal M."/>
            <person name="Wolf J."/>
            <person name="Gronow S."/>
            <person name="Tennert C."/>
            <person name="Haecker G."/>
            <person name="Cieplik F."/>
            <person name="Al-Ahmad A."/>
        </authorList>
    </citation>
    <scope>NUCLEOTIDE SEQUENCE [LARGE SCALE GENOMIC DNA]</scope>
    <source>
        <strain evidence="14">Wk13</strain>
    </source>
</reference>
<evidence type="ECO:0000313" key="14">
    <source>
        <dbReference type="Proteomes" id="UP001574673"/>
    </source>
</evidence>
<dbReference type="RefSeq" id="WP_418891455.1">
    <property type="nucleotide sequence ID" value="NZ_JBEUWX010000002.1"/>
</dbReference>
<evidence type="ECO:0000259" key="11">
    <source>
        <dbReference type="PROSITE" id="PS50112"/>
    </source>
</evidence>
<dbReference type="Gene3D" id="3.30.565.10">
    <property type="entry name" value="Histidine kinase-like ATPase, C-terminal domain"/>
    <property type="match status" value="1"/>
</dbReference>
<sequence>MTVSADFPEKKTRRLLAVPSLKWQNWLLLGIKLAMGLLLILLIMLYFVLRRDEADEQRSTMIADVLWLEQSASQYIKRSTEQLELLASDLAQERRKRSFFRQRMAYLLRNNADILYIAWLDVNGHTLISDQRTTTNPPVIQHISGSGTQGLMLDMAEKMARTVYSNAYKTPQGALFNVYTPVFEEGVYQGSLMSVYSFDVLLKNLVPWWFAEKYRVRILDNDGETLASKAKTDEVETSESYSISLEYPGYGIVLRADAYPVKGDYAQRLLITLVFLLLVAVIISLWVMRKHVRQRLNAEHALRAEHAFRKAMEDSLMVGMRAQDLDGRITYVNPAFCQMVGFSEVELLDTSPPLPFWPPEEMERIGRLQAEQGQKGIQPDGVETPFMHKNGTRFDVLIYKAPLIDADGRHTGWMSSVVDVTARKRAEELTRQQQEKLQQTSRLVTMGELASSLAHELNQPLAAINSYNTGCLNKLSASEFSREELRSAMEKLGVQARRAGHIIRHIHDFVRKSEPKLAACNLVEVIQSSIGFISADARARSVRIVGKIADTSVNLYADRVMLEQVLLNLMRNAIEAMMAPDILPERRRLTISLTVEGDQARIRVADRGAGIPAAIRENLFTPFFSTKKEGMGMGLNICRSIIEFHRGRLWVEDSPDGGAIFNISLPLASQ</sequence>
<evidence type="ECO:0000256" key="7">
    <source>
        <dbReference type="ARBA" id="ARBA00022840"/>
    </source>
</evidence>
<dbReference type="InterPro" id="IPR003594">
    <property type="entry name" value="HATPase_dom"/>
</dbReference>
<evidence type="ECO:0000256" key="4">
    <source>
        <dbReference type="ARBA" id="ARBA00022679"/>
    </source>
</evidence>
<dbReference type="CDD" id="cd00082">
    <property type="entry name" value="HisKA"/>
    <property type="match status" value="1"/>
</dbReference>
<feature type="transmembrane region" description="Helical" evidence="9">
    <location>
        <begin position="269"/>
        <end position="288"/>
    </location>
</feature>
<proteinExistence type="predicted"/>
<dbReference type="Pfam" id="PF02518">
    <property type="entry name" value="HATPase_c"/>
    <property type="match status" value="1"/>
</dbReference>
<dbReference type="InterPro" id="IPR005467">
    <property type="entry name" value="His_kinase_dom"/>
</dbReference>
<dbReference type="EMBL" id="JBEUWX010000002">
    <property type="protein sequence ID" value="MFA9950397.1"/>
    <property type="molecule type" value="Genomic_DNA"/>
</dbReference>
<dbReference type="PROSITE" id="PS50109">
    <property type="entry name" value="HIS_KIN"/>
    <property type="match status" value="1"/>
</dbReference>
<evidence type="ECO:0000256" key="5">
    <source>
        <dbReference type="ARBA" id="ARBA00022741"/>
    </source>
</evidence>
<keyword evidence="9" id="KW-0812">Transmembrane</keyword>
<accession>A0ABV4UFN8</accession>
<organism evidence="13 14">
    <name type="scientific">Dentiradicibacter hellwigii</name>
    <dbReference type="NCBI Taxonomy" id="3149053"/>
    <lineage>
        <taxon>Bacteria</taxon>
        <taxon>Pseudomonadati</taxon>
        <taxon>Pseudomonadota</taxon>
        <taxon>Betaproteobacteria</taxon>
        <taxon>Rhodocyclales</taxon>
        <taxon>Rhodocyclaceae</taxon>
        <taxon>Dentiradicibacter</taxon>
    </lineage>
</organism>
<dbReference type="GO" id="GO:0005524">
    <property type="term" value="F:ATP binding"/>
    <property type="evidence" value="ECO:0007669"/>
    <property type="project" value="UniProtKB-KW"/>
</dbReference>
<dbReference type="PROSITE" id="PS50112">
    <property type="entry name" value="PAS"/>
    <property type="match status" value="1"/>
</dbReference>
<dbReference type="SMART" id="SM00388">
    <property type="entry name" value="HisKA"/>
    <property type="match status" value="1"/>
</dbReference>
<gene>
    <name evidence="13" type="ORF">ABCS64_08740</name>
</gene>
<keyword evidence="9" id="KW-1133">Transmembrane helix</keyword>
<evidence type="ECO:0000256" key="3">
    <source>
        <dbReference type="ARBA" id="ARBA00022553"/>
    </source>
</evidence>
<evidence type="ECO:0000259" key="12">
    <source>
        <dbReference type="PROSITE" id="PS50113"/>
    </source>
</evidence>
<name>A0ABV4UFN8_9RHOO</name>
<evidence type="ECO:0000259" key="10">
    <source>
        <dbReference type="PROSITE" id="PS50109"/>
    </source>
</evidence>
<dbReference type="NCBIfam" id="TIGR00229">
    <property type="entry name" value="sensory_box"/>
    <property type="match status" value="1"/>
</dbReference>